<sequence length="370" mass="42755">MKVLFQSRTNLYSAPGGDLVQMQKTKEYLENLGVSVDISLDFEPDLSNYDLVHLFNLMEPQDIYLQFKNAQRQNKKIVLSTIYGLYTEYERKARGGMFQKIANILSPYQISYIKTIVRHYHEKRLHAGVWNMVRKGHYNLMKEIVDNVDVLLPNSDLEMARIAREFKLKDYNYFNIPNAVDTKVFNHNIQIDDQDKFLQFENCILCAARIEGRKSTLNLVRAVKNSSYTLVLVGNESKNQKEFVEQVHKEAGNNVHFLGAVPHKDLAKLYKLAKVHCLISWMETPGLSSLEAGIMDCNIVITKKGDTEEYFENMAYYCEPDNVDSIKKAIDQAYNNPINPKLKNKILQKYVWEKTAESTLKAYQLALNLS</sequence>
<dbReference type="PANTHER" id="PTHR46401">
    <property type="entry name" value="GLYCOSYLTRANSFERASE WBBK-RELATED"/>
    <property type="match status" value="1"/>
</dbReference>
<accession>A0A4Z1BW39</accession>
<dbReference type="GO" id="GO:0009103">
    <property type="term" value="P:lipopolysaccharide biosynthetic process"/>
    <property type="evidence" value="ECO:0007669"/>
    <property type="project" value="TreeGrafter"/>
</dbReference>
<evidence type="ECO:0000259" key="2">
    <source>
        <dbReference type="Pfam" id="PF00534"/>
    </source>
</evidence>
<dbReference type="AlphaFoldDB" id="A0A4Z1BW39"/>
<reference evidence="3 4" key="1">
    <citation type="submission" date="2019-03" db="EMBL/GenBank/DDBJ databases">
        <title>Empedobacter tilapiae sp. nov., isolated from an intestine of Nile tilapia Oreochromis niloticus.</title>
        <authorList>
            <person name="Kim Y.-O."/>
            <person name="Yoon J.-H."/>
        </authorList>
    </citation>
    <scope>NUCLEOTIDE SEQUENCE [LARGE SCALE GENOMIC DNA]</scope>
    <source>
        <strain evidence="3 4">MRS2</strain>
    </source>
</reference>
<keyword evidence="4" id="KW-1185">Reference proteome</keyword>
<dbReference type="RefSeq" id="WP_135835563.1">
    <property type="nucleotide sequence ID" value="NZ_SRPE01000006.1"/>
</dbReference>
<dbReference type="SUPFAM" id="SSF53756">
    <property type="entry name" value="UDP-Glycosyltransferase/glycogen phosphorylase"/>
    <property type="match status" value="1"/>
</dbReference>
<dbReference type="EMBL" id="SRPE01000006">
    <property type="protein sequence ID" value="TGN26655.1"/>
    <property type="molecule type" value="Genomic_DNA"/>
</dbReference>
<evidence type="ECO:0000256" key="1">
    <source>
        <dbReference type="ARBA" id="ARBA00022679"/>
    </source>
</evidence>
<protein>
    <submittedName>
        <fullName evidence="3">Glycosyltransferase</fullName>
    </submittedName>
</protein>
<name>A0A4Z1BW39_9FLAO</name>
<proteinExistence type="predicted"/>
<dbReference type="InterPro" id="IPR001296">
    <property type="entry name" value="Glyco_trans_1"/>
</dbReference>
<dbReference type="PANTHER" id="PTHR46401:SF2">
    <property type="entry name" value="GLYCOSYLTRANSFERASE WBBK-RELATED"/>
    <property type="match status" value="1"/>
</dbReference>
<dbReference type="Proteomes" id="UP000297998">
    <property type="component" value="Unassembled WGS sequence"/>
</dbReference>
<evidence type="ECO:0000313" key="3">
    <source>
        <dbReference type="EMBL" id="TGN26655.1"/>
    </source>
</evidence>
<dbReference type="Gene3D" id="3.40.50.2000">
    <property type="entry name" value="Glycogen Phosphorylase B"/>
    <property type="match status" value="2"/>
</dbReference>
<keyword evidence="1 3" id="KW-0808">Transferase</keyword>
<evidence type="ECO:0000313" key="4">
    <source>
        <dbReference type="Proteomes" id="UP000297998"/>
    </source>
</evidence>
<comment type="caution">
    <text evidence="3">The sequence shown here is derived from an EMBL/GenBank/DDBJ whole genome shotgun (WGS) entry which is preliminary data.</text>
</comment>
<organism evidence="3 4">
    <name type="scientific">Empedobacter tilapiae</name>
    <dbReference type="NCBI Taxonomy" id="2491114"/>
    <lineage>
        <taxon>Bacteria</taxon>
        <taxon>Pseudomonadati</taxon>
        <taxon>Bacteroidota</taxon>
        <taxon>Flavobacteriia</taxon>
        <taxon>Flavobacteriales</taxon>
        <taxon>Weeksellaceae</taxon>
        <taxon>Empedobacter</taxon>
    </lineage>
</organism>
<gene>
    <name evidence="3" type="ORF">E4J94_09395</name>
</gene>
<dbReference type="GO" id="GO:0016757">
    <property type="term" value="F:glycosyltransferase activity"/>
    <property type="evidence" value="ECO:0007669"/>
    <property type="project" value="InterPro"/>
</dbReference>
<dbReference type="Pfam" id="PF00534">
    <property type="entry name" value="Glycos_transf_1"/>
    <property type="match status" value="1"/>
</dbReference>
<feature type="domain" description="Glycosyl transferase family 1" evidence="2">
    <location>
        <begin position="201"/>
        <end position="341"/>
    </location>
</feature>
<dbReference type="OrthoDB" id="9811239at2"/>